<protein>
    <submittedName>
        <fullName evidence="1">Uncharacterized protein</fullName>
    </submittedName>
</protein>
<dbReference type="EMBL" id="LAZR01018924">
    <property type="protein sequence ID" value="KKL94433.1"/>
    <property type="molecule type" value="Genomic_DNA"/>
</dbReference>
<evidence type="ECO:0000313" key="1">
    <source>
        <dbReference type="EMBL" id="KKL94433.1"/>
    </source>
</evidence>
<organism evidence="1">
    <name type="scientific">marine sediment metagenome</name>
    <dbReference type="NCBI Taxonomy" id="412755"/>
    <lineage>
        <taxon>unclassified sequences</taxon>
        <taxon>metagenomes</taxon>
        <taxon>ecological metagenomes</taxon>
    </lineage>
</organism>
<accession>A0A0F9G6T3</accession>
<reference evidence="1" key="1">
    <citation type="journal article" date="2015" name="Nature">
        <title>Complex archaea that bridge the gap between prokaryotes and eukaryotes.</title>
        <authorList>
            <person name="Spang A."/>
            <person name="Saw J.H."/>
            <person name="Jorgensen S.L."/>
            <person name="Zaremba-Niedzwiedzka K."/>
            <person name="Martijn J."/>
            <person name="Lind A.E."/>
            <person name="van Eijk R."/>
            <person name="Schleper C."/>
            <person name="Guy L."/>
            <person name="Ettema T.J."/>
        </authorList>
    </citation>
    <scope>NUCLEOTIDE SEQUENCE</scope>
</reference>
<gene>
    <name evidence="1" type="ORF">LCGC14_1864710</name>
</gene>
<proteinExistence type="predicted"/>
<comment type="caution">
    <text evidence="1">The sequence shown here is derived from an EMBL/GenBank/DDBJ whole genome shotgun (WGS) entry which is preliminary data.</text>
</comment>
<name>A0A0F9G6T3_9ZZZZ</name>
<sequence length="136" mass="14948">MTNANDIRIAEAVEPKPDLLGGGGMAQALLDSIDGFPWVSKSGCWILEFVGKEPGKWVARPFDSAPSWESDGIILEWVQGQDDFFIQAIADEVERLIVKREGIFPVINNTLRMYLTYGKKGDYATALLAVLEASGE</sequence>
<dbReference type="AlphaFoldDB" id="A0A0F9G6T3"/>